<sequence>MDTLYIFALPASVDGMTHVAVVEEIRDGRRFGISGVYGRDLVGGFRPAEFMRPFHIDISGDELIDLQELSETNGRPADKKWYEMSQSDVAEWLEDDLGAIQERIIARQPDPEEAVDA</sequence>
<proteinExistence type="predicted"/>
<reference evidence="1" key="1">
    <citation type="journal article" date="2015" name="Nature">
        <title>Complex archaea that bridge the gap between prokaryotes and eukaryotes.</title>
        <authorList>
            <person name="Spang A."/>
            <person name="Saw J.H."/>
            <person name="Jorgensen S.L."/>
            <person name="Zaremba-Niedzwiedzka K."/>
            <person name="Martijn J."/>
            <person name="Lind A.E."/>
            <person name="van Eijk R."/>
            <person name="Schleper C."/>
            <person name="Guy L."/>
            <person name="Ettema T.J."/>
        </authorList>
    </citation>
    <scope>NUCLEOTIDE SEQUENCE</scope>
</reference>
<name>A0A0F9X8Z1_9ZZZZ</name>
<comment type="caution">
    <text evidence="1">The sequence shown here is derived from an EMBL/GenBank/DDBJ whole genome shotgun (WGS) entry which is preliminary data.</text>
</comment>
<organism evidence="1">
    <name type="scientific">marine sediment metagenome</name>
    <dbReference type="NCBI Taxonomy" id="412755"/>
    <lineage>
        <taxon>unclassified sequences</taxon>
        <taxon>metagenomes</taxon>
        <taxon>ecological metagenomes</taxon>
    </lineage>
</organism>
<dbReference type="AlphaFoldDB" id="A0A0F9X8Z1"/>
<accession>A0A0F9X8Z1</accession>
<protein>
    <submittedName>
        <fullName evidence="1">Uncharacterized protein</fullName>
    </submittedName>
</protein>
<dbReference type="EMBL" id="LAZR01000131">
    <property type="protein sequence ID" value="KKN88083.1"/>
    <property type="molecule type" value="Genomic_DNA"/>
</dbReference>
<gene>
    <name evidence="1" type="ORF">LCGC14_0251550</name>
</gene>
<evidence type="ECO:0000313" key="1">
    <source>
        <dbReference type="EMBL" id="KKN88083.1"/>
    </source>
</evidence>